<comment type="caution">
    <text evidence="3">The sequence shown here is derived from an EMBL/GenBank/DDBJ whole genome shotgun (WGS) entry which is preliminary data.</text>
</comment>
<keyword evidence="2" id="KW-1133">Transmembrane helix</keyword>
<dbReference type="EMBL" id="CAXKWB010009488">
    <property type="protein sequence ID" value="CAL4094926.1"/>
    <property type="molecule type" value="Genomic_DNA"/>
</dbReference>
<keyword evidence="2" id="KW-0812">Transmembrane</keyword>
<evidence type="ECO:0000256" key="2">
    <source>
        <dbReference type="SAM" id="Phobius"/>
    </source>
</evidence>
<evidence type="ECO:0000313" key="5">
    <source>
        <dbReference type="Proteomes" id="UP001497623"/>
    </source>
</evidence>
<evidence type="ECO:0000313" key="3">
    <source>
        <dbReference type="EMBL" id="CAL4094926.1"/>
    </source>
</evidence>
<feature type="compositionally biased region" description="Basic residues" evidence="1">
    <location>
        <begin position="15"/>
        <end position="34"/>
    </location>
</feature>
<feature type="compositionally biased region" description="Low complexity" evidence="1">
    <location>
        <begin position="35"/>
        <end position="48"/>
    </location>
</feature>
<proteinExistence type="predicted"/>
<name>A0AAV2QNQ2_MEGNR</name>
<evidence type="ECO:0000313" key="4">
    <source>
        <dbReference type="EMBL" id="CAL4141047.1"/>
    </source>
</evidence>
<reference evidence="3 5" key="1">
    <citation type="submission" date="2024-05" db="EMBL/GenBank/DDBJ databases">
        <authorList>
            <person name="Wallberg A."/>
        </authorList>
    </citation>
    <scope>NUCLEOTIDE SEQUENCE [LARGE SCALE GENOMIC DNA]</scope>
</reference>
<keyword evidence="5" id="KW-1185">Reference proteome</keyword>
<feature type="compositionally biased region" description="Polar residues" evidence="1">
    <location>
        <begin position="74"/>
        <end position="90"/>
    </location>
</feature>
<sequence length="213" mass="23411">MAGGPRRPRAEKIKRSVSKSGKSRKAWHRIKNLAKAHAASARGRARATTPPPAEGTPTQTVTLVLPTNLEGNDANVSPTFEPTGNLALLTNATDGDASTATLAAPASTSNEDTIESPKAGSSKGSRSKQRPGYRPPQVVRRPQRQAKLQASKAIARDPPIKRTVQVLPEQIQHLRETSSALLPLLLYIFYLLYIEKFLTKFIFIYYFDTFYKV</sequence>
<dbReference type="EMBL" id="CAXKWB010032384">
    <property type="protein sequence ID" value="CAL4141047.1"/>
    <property type="molecule type" value="Genomic_DNA"/>
</dbReference>
<dbReference type="AlphaFoldDB" id="A0AAV2QNQ2"/>
<dbReference type="Proteomes" id="UP001497623">
    <property type="component" value="Unassembled WGS sequence"/>
</dbReference>
<accession>A0AAV2QNQ2</accession>
<protein>
    <submittedName>
        <fullName evidence="3">Uncharacterized protein</fullName>
    </submittedName>
</protein>
<evidence type="ECO:0000256" key="1">
    <source>
        <dbReference type="SAM" id="MobiDB-lite"/>
    </source>
</evidence>
<feature type="compositionally biased region" description="Low complexity" evidence="1">
    <location>
        <begin position="55"/>
        <end position="67"/>
    </location>
</feature>
<gene>
    <name evidence="3" type="ORF">MNOR_LOCUS15276</name>
    <name evidence="4" type="ORF">MNOR_LOCUS28787</name>
</gene>
<keyword evidence="2" id="KW-0472">Membrane</keyword>
<feature type="region of interest" description="Disordered" evidence="1">
    <location>
        <begin position="1"/>
        <end position="90"/>
    </location>
</feature>
<organism evidence="3 5">
    <name type="scientific">Meganyctiphanes norvegica</name>
    <name type="common">Northern krill</name>
    <name type="synonym">Thysanopoda norvegica</name>
    <dbReference type="NCBI Taxonomy" id="48144"/>
    <lineage>
        <taxon>Eukaryota</taxon>
        <taxon>Metazoa</taxon>
        <taxon>Ecdysozoa</taxon>
        <taxon>Arthropoda</taxon>
        <taxon>Crustacea</taxon>
        <taxon>Multicrustacea</taxon>
        <taxon>Malacostraca</taxon>
        <taxon>Eumalacostraca</taxon>
        <taxon>Eucarida</taxon>
        <taxon>Euphausiacea</taxon>
        <taxon>Euphausiidae</taxon>
        <taxon>Meganyctiphanes</taxon>
    </lineage>
</organism>
<feature type="transmembrane region" description="Helical" evidence="2">
    <location>
        <begin position="184"/>
        <end position="207"/>
    </location>
</feature>
<feature type="region of interest" description="Disordered" evidence="1">
    <location>
        <begin position="103"/>
        <end position="144"/>
    </location>
</feature>